<protein>
    <submittedName>
        <fullName evidence="1">Uncharacterized protein</fullName>
    </submittedName>
</protein>
<comment type="caution">
    <text evidence="1">The sequence shown here is derived from an EMBL/GenBank/DDBJ whole genome shotgun (WGS) entry which is preliminary data.</text>
</comment>
<name>A0ABU6FV86_9BACL</name>
<accession>A0ABU6FV86</accession>
<dbReference type="EMBL" id="JARLKY010000004">
    <property type="protein sequence ID" value="MEC0225798.1"/>
    <property type="molecule type" value="Genomic_DNA"/>
</dbReference>
<dbReference type="RefSeq" id="WP_326070252.1">
    <property type="nucleotide sequence ID" value="NZ_JARLKY010000004.1"/>
</dbReference>
<sequence>MKNEGVWNVSVRSVEREEIILVPNTEWQVQVQGFRLHLNIDLPIDLRA</sequence>
<reference evidence="1 2" key="1">
    <citation type="submission" date="2023-03" db="EMBL/GenBank/DDBJ databases">
        <title>Bacillus Genome Sequencing.</title>
        <authorList>
            <person name="Dunlap C."/>
        </authorList>
    </citation>
    <scope>NUCLEOTIDE SEQUENCE [LARGE SCALE GENOMIC DNA]</scope>
    <source>
        <strain evidence="1 2">BD-533</strain>
    </source>
</reference>
<keyword evidence="2" id="KW-1185">Reference proteome</keyword>
<gene>
    <name evidence="1" type="ORF">P4I72_01495</name>
</gene>
<proteinExistence type="predicted"/>
<organism evidence="1 2">
    <name type="scientific">Paenibacillus alba</name>
    <dbReference type="NCBI Taxonomy" id="1197127"/>
    <lineage>
        <taxon>Bacteria</taxon>
        <taxon>Bacillati</taxon>
        <taxon>Bacillota</taxon>
        <taxon>Bacilli</taxon>
        <taxon>Bacillales</taxon>
        <taxon>Paenibacillaceae</taxon>
        <taxon>Paenibacillus</taxon>
    </lineage>
</organism>
<evidence type="ECO:0000313" key="2">
    <source>
        <dbReference type="Proteomes" id="UP001338137"/>
    </source>
</evidence>
<dbReference type="Proteomes" id="UP001338137">
    <property type="component" value="Unassembled WGS sequence"/>
</dbReference>
<evidence type="ECO:0000313" key="1">
    <source>
        <dbReference type="EMBL" id="MEC0225798.1"/>
    </source>
</evidence>